<gene>
    <name evidence="3" type="ORF">RDB_LOCUS71631</name>
</gene>
<dbReference type="SUPFAM" id="SSF48452">
    <property type="entry name" value="TPR-like"/>
    <property type="match status" value="1"/>
</dbReference>
<accession>A0A8H3I057</accession>
<dbReference type="InterPro" id="IPR011990">
    <property type="entry name" value="TPR-like_helical_dom_sf"/>
</dbReference>
<feature type="region of interest" description="Disordered" evidence="1">
    <location>
        <begin position="1"/>
        <end position="51"/>
    </location>
</feature>
<organism evidence="3 4">
    <name type="scientific">Rhizoctonia solani</name>
    <dbReference type="NCBI Taxonomy" id="456999"/>
    <lineage>
        <taxon>Eukaryota</taxon>
        <taxon>Fungi</taxon>
        <taxon>Dikarya</taxon>
        <taxon>Basidiomycota</taxon>
        <taxon>Agaricomycotina</taxon>
        <taxon>Agaricomycetes</taxon>
        <taxon>Cantharellales</taxon>
        <taxon>Ceratobasidiaceae</taxon>
        <taxon>Rhizoctonia</taxon>
    </lineage>
</organism>
<dbReference type="Gene3D" id="1.25.40.10">
    <property type="entry name" value="Tetratricopeptide repeat domain"/>
    <property type="match status" value="2"/>
</dbReference>
<dbReference type="Proteomes" id="UP000663827">
    <property type="component" value="Unassembled WGS sequence"/>
</dbReference>
<comment type="caution">
    <text evidence="3">The sequence shown here is derived from an EMBL/GenBank/DDBJ whole genome shotgun (WGS) entry which is preliminary data.</text>
</comment>
<dbReference type="EMBL" id="CAJNJQ010001434">
    <property type="protein sequence ID" value="CAE7138678.1"/>
    <property type="molecule type" value="Genomic_DNA"/>
</dbReference>
<name>A0A8H3I057_9AGAM</name>
<proteinExistence type="predicted"/>
<dbReference type="Pfam" id="PF12770">
    <property type="entry name" value="CHAT"/>
    <property type="match status" value="2"/>
</dbReference>
<evidence type="ECO:0000259" key="2">
    <source>
        <dbReference type="Pfam" id="PF12770"/>
    </source>
</evidence>
<evidence type="ECO:0000313" key="3">
    <source>
        <dbReference type="EMBL" id="CAE7138678.1"/>
    </source>
</evidence>
<protein>
    <recommendedName>
        <fullName evidence="2">CHAT domain-containing protein</fullName>
    </recommendedName>
</protein>
<dbReference type="AlphaFoldDB" id="A0A8H3I057"/>
<evidence type="ECO:0000256" key="1">
    <source>
        <dbReference type="SAM" id="MobiDB-lite"/>
    </source>
</evidence>
<dbReference type="InterPro" id="IPR024983">
    <property type="entry name" value="CHAT_dom"/>
</dbReference>
<feature type="compositionally biased region" description="Polar residues" evidence="1">
    <location>
        <begin position="1"/>
        <end position="27"/>
    </location>
</feature>
<feature type="domain" description="CHAT" evidence="2">
    <location>
        <begin position="698"/>
        <end position="857"/>
    </location>
</feature>
<reference evidence="3" key="1">
    <citation type="submission" date="2021-01" db="EMBL/GenBank/DDBJ databases">
        <authorList>
            <person name="Kaushik A."/>
        </authorList>
    </citation>
    <scope>NUCLEOTIDE SEQUENCE</scope>
    <source>
        <strain evidence="3">AG5</strain>
    </source>
</reference>
<feature type="domain" description="CHAT" evidence="2">
    <location>
        <begin position="869"/>
        <end position="959"/>
    </location>
</feature>
<sequence length="960" mass="107602">MGEEMQNGSGSENPLNMTNGHESSNESGRVGTLESQAEGDPSSSITESDYRISPKQLLEHTPEDLRWCCETHIGESIEYGVQVVDSNYNGYPEWHYALGKGYHARYRLRSDPGDIANAIKHKTRALELTPEGDLNRPELLDSLSTSYYQQFQLWGDCEDIEKSIEYQKSAVDSTPDDHLDYSDRLESLGSCYFSRFEFLGKLDDIEKAIDYKTDAIHRYRTQALNDPDSLWFANLGACYHIRFQHLGDPDDVEKSIEHKTRALELTPPDDSEWPARNAQLGVSYFGRFRFSERLEDINEAIQLNNTALERTPNTDPGLPRLHDNLGSCYLARSHAGDIDRSIEHHTEALNLTPKGHQYLRYRLTTLASSYSRRGQLDDISKSIEYFTSAVNTPPADYPDLPATYHCLAIAQMKMYKKTEDLNMLKDCLQSFRKASQSSTSAPRARFQSAFRWAEYAFTCDALEPIEACQTAIDLLPQFIWLGATTHQRYEDLSQVRSLATSAATVAIRFNKYDLALAWLEQARCVVWNQTLMLRSPVDRLQASHPELATRIQTVATQLHSAGSHSKSQGLSASLSTPERYVQERHRLAKEYDELLARARSFPEFKDFLRPMKANSLIRAARNGPVVIINCDKDRCDALLILPGQDKVSHLPLPTFSEKKAQSSRSEVESLLRQKGLRERGFKFVYQQESKPSSNFARVLSDLWKGVVKPVLDFLGYTDNPPANSLTHVTWCPTGAFTFLPLHAAGDYDQPRSRVFDYVISSYTPTLTTLLVTKPSSLSGTSQVLAVGQANTPGHSALPGTSRELECLRTHTQIGSRYSQLTGDRATTAAVLDAMEHHDWVHLACHAYQNVTDATKSGFSSSRWYPRPCTATGDAKLPDEAIHLASGMLMAGYSSVIATMWSVKDADAPFVADKVYAQLMKDGKVGDGEVGKALHYAVAALREEIGGQEFSRWVPYIHIGP</sequence>
<evidence type="ECO:0000313" key="4">
    <source>
        <dbReference type="Proteomes" id="UP000663827"/>
    </source>
</evidence>